<evidence type="ECO:0000313" key="2">
    <source>
        <dbReference type="EMBL" id="MBI6874249.1"/>
    </source>
</evidence>
<organism evidence="2 3">
    <name type="scientific">Clostridium aciditolerans</name>
    <dbReference type="NCBI Taxonomy" id="339861"/>
    <lineage>
        <taxon>Bacteria</taxon>
        <taxon>Bacillati</taxon>
        <taxon>Bacillota</taxon>
        <taxon>Clostridia</taxon>
        <taxon>Eubacteriales</taxon>
        <taxon>Clostridiaceae</taxon>
        <taxon>Clostridium</taxon>
    </lineage>
</organism>
<evidence type="ECO:0000256" key="1">
    <source>
        <dbReference type="ARBA" id="ARBA00001947"/>
    </source>
</evidence>
<dbReference type="RefSeq" id="WP_211143646.1">
    <property type="nucleotide sequence ID" value="NZ_JAEEGB010000021.1"/>
</dbReference>
<dbReference type="PIRSF" id="PIRSF010386">
    <property type="entry name" value="RocB"/>
    <property type="match status" value="1"/>
</dbReference>
<dbReference type="GO" id="GO:0016787">
    <property type="term" value="F:hydrolase activity"/>
    <property type="evidence" value="ECO:0007669"/>
    <property type="project" value="InterPro"/>
</dbReference>
<name>A0A934HYA1_9CLOT</name>
<dbReference type="Proteomes" id="UP000622687">
    <property type="component" value="Unassembled WGS sequence"/>
</dbReference>
<comment type="caution">
    <text evidence="2">The sequence shown here is derived from an EMBL/GenBank/DDBJ whole genome shotgun (WGS) entry which is preliminary data.</text>
</comment>
<dbReference type="PANTHER" id="PTHR42994:SF2">
    <property type="entry name" value="PEPTIDASE"/>
    <property type="match status" value="1"/>
</dbReference>
<proteinExistence type="predicted"/>
<dbReference type="PANTHER" id="PTHR42994">
    <property type="entry name" value="PEPTIDASE T"/>
    <property type="match status" value="1"/>
</dbReference>
<dbReference type="SUPFAM" id="SSF53187">
    <property type="entry name" value="Zn-dependent exopeptidases"/>
    <property type="match status" value="1"/>
</dbReference>
<dbReference type="InterPro" id="IPR002933">
    <property type="entry name" value="Peptidase_M20"/>
</dbReference>
<dbReference type="InterPro" id="IPR012166">
    <property type="entry name" value="Uncharacterised_RocB"/>
</dbReference>
<accession>A0A934HYA1</accession>
<protein>
    <submittedName>
        <fullName evidence="2">M20/M25/M40 family metallo-hydrolase</fullName>
    </submittedName>
</protein>
<sequence>MTLSDKVYSTLKELVAEPGVSGTESENLTSEKIYSIISEIPYFQNNKKNFGMELIEEDPYGRSFVWGVVHGKEQSNNTLILTGHLDVVEVEEFGHLKPVAFNIEECTKRISELNLDKEALRDLESGEWIFGRGTADMKYGIALDIEMLRELSEERNFKGNLLFLAVPGEESNSEGMIASVPFLLKLQEERGYDYCGVIVSECCIPDNENDKLKKLYMGTVGKIMPLFFCVGKETHAGESLKGLNPNALVSEINRLLEYNPDFSDQVNDTITPPPTCLKQLDLKELYSVQTPLYAAAYYNILTLSISEDKLMRDLKELSLKAFNNVLDLLKEKRDKFIKKSPDKVQYMEVEPCVMTYEELLMEVKAKVKDFDIYMKGKVELWKKEKMDNQTIAINIVKETYEKYNSKKPMIIVSFIPPYYPHKYLQGIDDKSKRFIEVIDETIELAEKKFNEKLIKEDFFMAISDLSYTGIEGSKNLDHLSSNIVGYDINYKLPLDCLDKLNIPGIVFGGEGKDFHKYTERLNVPYSFNVVPELYKNMIFSLLK</sequence>
<keyword evidence="3" id="KW-1185">Reference proteome</keyword>
<dbReference type="AlphaFoldDB" id="A0A934HYA1"/>
<dbReference type="EMBL" id="JAEEGB010000021">
    <property type="protein sequence ID" value="MBI6874249.1"/>
    <property type="molecule type" value="Genomic_DNA"/>
</dbReference>
<evidence type="ECO:0000313" key="3">
    <source>
        <dbReference type="Proteomes" id="UP000622687"/>
    </source>
</evidence>
<dbReference type="Gene3D" id="3.40.630.10">
    <property type="entry name" value="Zn peptidases"/>
    <property type="match status" value="1"/>
</dbReference>
<comment type="cofactor">
    <cofactor evidence="1">
        <name>Zn(2+)</name>
        <dbReference type="ChEBI" id="CHEBI:29105"/>
    </cofactor>
</comment>
<reference evidence="2" key="1">
    <citation type="submission" date="2020-12" db="EMBL/GenBank/DDBJ databases">
        <title>Clostridium thailandense sp. nov., a novel acetogenic bacterium isolated from peat land soil in Thailand.</title>
        <authorList>
            <person name="Chaikitkaew S."/>
            <person name="Birkeland N.K."/>
        </authorList>
    </citation>
    <scope>NUCLEOTIDE SEQUENCE</scope>
    <source>
        <strain evidence="2">DSM 17425</strain>
    </source>
</reference>
<gene>
    <name evidence="2" type="ORF">I6U51_16320</name>
</gene>
<dbReference type="Pfam" id="PF01546">
    <property type="entry name" value="Peptidase_M20"/>
    <property type="match status" value="1"/>
</dbReference>